<evidence type="ECO:0000256" key="2">
    <source>
        <dbReference type="ARBA" id="ARBA00004191"/>
    </source>
</evidence>
<keyword evidence="10" id="KW-1015">Disulfide bond</keyword>
<dbReference type="InterPro" id="IPR025875">
    <property type="entry name" value="Leu-rich_rpt_4"/>
</dbReference>
<comment type="similarity">
    <text evidence="11">Belongs to the polygalacturonase-inhibiting protein family.</text>
</comment>
<proteinExistence type="inferred from homology"/>
<evidence type="ECO:0000313" key="13">
    <source>
        <dbReference type="Proteomes" id="UP001157006"/>
    </source>
</evidence>
<dbReference type="SUPFAM" id="SSF52058">
    <property type="entry name" value="L domain-like"/>
    <property type="match status" value="1"/>
</dbReference>
<keyword evidence="9" id="KW-0472">Membrane</keyword>
<dbReference type="AlphaFoldDB" id="A0AAV0Z338"/>
<evidence type="ECO:0000256" key="6">
    <source>
        <dbReference type="ARBA" id="ARBA00022729"/>
    </source>
</evidence>
<dbReference type="PANTHER" id="PTHR48009:SF7">
    <property type="entry name" value="LEUCINE-RICH REPEAT (LRR) FAMILY PROTEIN"/>
    <property type="match status" value="1"/>
</dbReference>
<evidence type="ECO:0000256" key="8">
    <source>
        <dbReference type="ARBA" id="ARBA00022821"/>
    </source>
</evidence>
<dbReference type="FunFam" id="3.80.10.10:FF:000400">
    <property type="entry name" value="Nuclear pore complex protein NUP107"/>
    <property type="match status" value="1"/>
</dbReference>
<gene>
    <name evidence="12" type="ORF">VFH_I027800</name>
</gene>
<keyword evidence="3" id="KW-0134">Cell wall</keyword>
<dbReference type="Gene3D" id="3.80.10.10">
    <property type="entry name" value="Ribonuclease Inhibitor"/>
    <property type="match status" value="2"/>
</dbReference>
<evidence type="ECO:0000256" key="11">
    <source>
        <dbReference type="ARBA" id="ARBA00038043"/>
    </source>
</evidence>
<evidence type="ECO:0000256" key="10">
    <source>
        <dbReference type="ARBA" id="ARBA00023157"/>
    </source>
</evidence>
<evidence type="ECO:0000256" key="7">
    <source>
        <dbReference type="ARBA" id="ARBA00022737"/>
    </source>
</evidence>
<dbReference type="InterPro" id="IPR053213">
    <property type="entry name" value="RLP29"/>
</dbReference>
<dbReference type="Proteomes" id="UP001157006">
    <property type="component" value="Chromosome 1S"/>
</dbReference>
<keyword evidence="8" id="KW-0611">Plant defense</keyword>
<dbReference type="GO" id="GO:0016020">
    <property type="term" value="C:membrane"/>
    <property type="evidence" value="ECO:0007669"/>
    <property type="project" value="UniProtKB-SubCell"/>
</dbReference>
<dbReference type="Pfam" id="PF13855">
    <property type="entry name" value="LRR_8"/>
    <property type="match status" value="1"/>
</dbReference>
<dbReference type="GO" id="GO:0006952">
    <property type="term" value="P:defense response"/>
    <property type="evidence" value="ECO:0007669"/>
    <property type="project" value="UniProtKB-KW"/>
</dbReference>
<evidence type="ECO:0000313" key="12">
    <source>
        <dbReference type="EMBL" id="CAI8592201.1"/>
    </source>
</evidence>
<evidence type="ECO:0000256" key="3">
    <source>
        <dbReference type="ARBA" id="ARBA00022512"/>
    </source>
</evidence>
<keyword evidence="4" id="KW-0964">Secreted</keyword>
<reference evidence="12 13" key="1">
    <citation type="submission" date="2023-01" db="EMBL/GenBank/DDBJ databases">
        <authorList>
            <person name="Kreplak J."/>
        </authorList>
    </citation>
    <scope>NUCLEOTIDE SEQUENCE [LARGE SCALE GENOMIC DNA]</scope>
</reference>
<dbReference type="Pfam" id="PF00560">
    <property type="entry name" value="LRR_1"/>
    <property type="match status" value="1"/>
</dbReference>
<keyword evidence="13" id="KW-1185">Reference proteome</keyword>
<keyword evidence="6" id="KW-0732">Signal</keyword>
<dbReference type="EMBL" id="OX451735">
    <property type="protein sequence ID" value="CAI8592201.1"/>
    <property type="molecule type" value="Genomic_DNA"/>
</dbReference>
<dbReference type="InterPro" id="IPR003591">
    <property type="entry name" value="Leu-rich_rpt_typical-subtyp"/>
</dbReference>
<dbReference type="InterPro" id="IPR032675">
    <property type="entry name" value="LRR_dom_sf"/>
</dbReference>
<dbReference type="InterPro" id="IPR001611">
    <property type="entry name" value="Leu-rich_rpt"/>
</dbReference>
<name>A0AAV0Z338_VICFA</name>
<accession>A0AAV0Z338</accession>
<dbReference type="PROSITE" id="PS51450">
    <property type="entry name" value="LRR"/>
    <property type="match status" value="1"/>
</dbReference>
<dbReference type="SMART" id="SM00369">
    <property type="entry name" value="LRR_TYP"/>
    <property type="match status" value="5"/>
</dbReference>
<protein>
    <submittedName>
        <fullName evidence="12">Uncharacterized protein</fullName>
    </submittedName>
</protein>
<dbReference type="Pfam" id="PF12799">
    <property type="entry name" value="LRR_4"/>
    <property type="match status" value="1"/>
</dbReference>
<evidence type="ECO:0000256" key="5">
    <source>
        <dbReference type="ARBA" id="ARBA00022614"/>
    </source>
</evidence>
<keyword evidence="5" id="KW-0433">Leucine-rich repeat</keyword>
<evidence type="ECO:0000256" key="9">
    <source>
        <dbReference type="ARBA" id="ARBA00023136"/>
    </source>
</evidence>
<evidence type="ECO:0000256" key="4">
    <source>
        <dbReference type="ARBA" id="ARBA00022525"/>
    </source>
</evidence>
<evidence type="ECO:0000256" key="1">
    <source>
        <dbReference type="ARBA" id="ARBA00004170"/>
    </source>
</evidence>
<sequence length="415" mass="46707">MVKKTPTNFVSSPNSLLTIIATILYLIPSQFHSLTLKDDINSLREIAHAIDPNSIAPYSYIRSWDFKVDPCESKGPQFLGILCDLPLDNSSSRITAIDLDGIGYEGFLTPAIGNLTELTILNLNNNKFRGPIPETIRKLRKLTRLSLSNNFFTGAIPREIGELKKLQYIDLSMNRFSGTIPYDMTSLRSLTYLSLSNNNFSGRIRNLTGLWQLNTLDISFNQFFGDLPNLPVSLRNIYFSHNIFSGPLTPLKDLIHVRWLDISDNRLSGAIQRDIFSLRQVIHLNVSFNRFASMDVINYSGQGPQLHLLEAQGNNLRGNLPINLVSFTNLTTINLSNNQFHGIIPKEYGQKLSTLWRQLYLDHNFLTGKLPLEFTHTLKNVKVSLGNNCLNCPTNVVLCRGGQRPGTECSGQHNI</sequence>
<comment type="subcellular location">
    <subcellularLocation>
        <location evidence="1">Membrane</location>
        <topology evidence="1">Peripheral membrane protein</topology>
    </subcellularLocation>
    <subcellularLocation>
        <location evidence="2">Secreted</location>
        <location evidence="2">Cell wall</location>
    </subcellularLocation>
</comment>
<keyword evidence="7" id="KW-0677">Repeat</keyword>
<organism evidence="12 13">
    <name type="scientific">Vicia faba</name>
    <name type="common">Broad bean</name>
    <name type="synonym">Faba vulgaris</name>
    <dbReference type="NCBI Taxonomy" id="3906"/>
    <lineage>
        <taxon>Eukaryota</taxon>
        <taxon>Viridiplantae</taxon>
        <taxon>Streptophyta</taxon>
        <taxon>Embryophyta</taxon>
        <taxon>Tracheophyta</taxon>
        <taxon>Spermatophyta</taxon>
        <taxon>Magnoliopsida</taxon>
        <taxon>eudicotyledons</taxon>
        <taxon>Gunneridae</taxon>
        <taxon>Pentapetalae</taxon>
        <taxon>rosids</taxon>
        <taxon>fabids</taxon>
        <taxon>Fabales</taxon>
        <taxon>Fabaceae</taxon>
        <taxon>Papilionoideae</taxon>
        <taxon>50 kb inversion clade</taxon>
        <taxon>NPAAA clade</taxon>
        <taxon>Hologalegina</taxon>
        <taxon>IRL clade</taxon>
        <taxon>Fabeae</taxon>
        <taxon>Vicia</taxon>
    </lineage>
</organism>
<dbReference type="PANTHER" id="PTHR48009">
    <property type="entry name" value="LEUCINE-RICH REPEAT (LRR) FAMILY PROTEIN"/>
    <property type="match status" value="1"/>
</dbReference>